<dbReference type="GO" id="GO:0051287">
    <property type="term" value="F:NAD binding"/>
    <property type="evidence" value="ECO:0007669"/>
    <property type="project" value="InterPro"/>
</dbReference>
<keyword evidence="1" id="KW-0560">Oxidoreductase</keyword>
<evidence type="ECO:0000313" key="4">
    <source>
        <dbReference type="EMBL" id="RDU96228.1"/>
    </source>
</evidence>
<dbReference type="AlphaFoldDB" id="A0A3D8JT59"/>
<dbReference type="PANTHER" id="PTHR38015">
    <property type="entry name" value="BLR6086 PROTEIN"/>
    <property type="match status" value="1"/>
</dbReference>
<evidence type="ECO:0000313" key="5">
    <source>
        <dbReference type="Proteomes" id="UP000256838"/>
    </source>
</evidence>
<dbReference type="InterPro" id="IPR003421">
    <property type="entry name" value="Opine_DH"/>
</dbReference>
<feature type="domain" description="Glycerol-3-phosphate dehydrogenase NAD-dependent N-terminal" evidence="2">
    <location>
        <begin position="2"/>
        <end position="107"/>
    </location>
</feature>
<dbReference type="InterPro" id="IPR051729">
    <property type="entry name" value="Opine/Lysopine_DH"/>
</dbReference>
<dbReference type="Pfam" id="PF01210">
    <property type="entry name" value="NAD_Gly3P_dh_N"/>
    <property type="match status" value="1"/>
</dbReference>
<protein>
    <submittedName>
        <fullName evidence="4">Glycerol-3-phosphate dehydrogenase</fullName>
    </submittedName>
</protein>
<dbReference type="InterPro" id="IPR013328">
    <property type="entry name" value="6PGD_dom2"/>
</dbReference>
<evidence type="ECO:0000259" key="2">
    <source>
        <dbReference type="Pfam" id="PF01210"/>
    </source>
</evidence>
<dbReference type="InterPro" id="IPR036291">
    <property type="entry name" value="NAD(P)-bd_dom_sf"/>
</dbReference>
<gene>
    <name evidence="4" type="ORF">DWV00_24250</name>
</gene>
<dbReference type="EMBL" id="QRGA01000015">
    <property type="protein sequence ID" value="RDU96228.1"/>
    <property type="molecule type" value="Genomic_DNA"/>
</dbReference>
<dbReference type="OrthoDB" id="6135265at2"/>
<dbReference type="InterPro" id="IPR008927">
    <property type="entry name" value="6-PGluconate_DH-like_C_sf"/>
</dbReference>
<accession>A0A3D8JT59</accession>
<dbReference type="SUPFAM" id="SSF48179">
    <property type="entry name" value="6-phosphogluconate dehydrogenase C-terminal domain-like"/>
    <property type="match status" value="1"/>
</dbReference>
<reference evidence="4 5" key="1">
    <citation type="submission" date="2018-08" db="EMBL/GenBank/DDBJ databases">
        <title>Paraburkholderia sp. DHOM06 isolated from forest soil.</title>
        <authorList>
            <person name="Gao Z.-H."/>
            <person name="Qiu L.-H."/>
        </authorList>
    </citation>
    <scope>NUCLEOTIDE SEQUENCE [LARGE SCALE GENOMIC DNA]</scope>
    <source>
        <strain evidence="4 5">DHOM06</strain>
    </source>
</reference>
<evidence type="ECO:0000259" key="3">
    <source>
        <dbReference type="Pfam" id="PF02317"/>
    </source>
</evidence>
<dbReference type="GO" id="GO:0016616">
    <property type="term" value="F:oxidoreductase activity, acting on the CH-OH group of donors, NAD or NADP as acceptor"/>
    <property type="evidence" value="ECO:0007669"/>
    <property type="project" value="InterPro"/>
</dbReference>
<dbReference type="Pfam" id="PF02317">
    <property type="entry name" value="Octopine_DH"/>
    <property type="match status" value="1"/>
</dbReference>
<dbReference type="Proteomes" id="UP000256838">
    <property type="component" value="Unassembled WGS sequence"/>
</dbReference>
<comment type="caution">
    <text evidence="4">The sequence shown here is derived from an EMBL/GenBank/DDBJ whole genome shotgun (WGS) entry which is preliminary data.</text>
</comment>
<name>A0A3D8JT59_9BURK</name>
<keyword evidence="5" id="KW-1185">Reference proteome</keyword>
<dbReference type="InterPro" id="IPR011128">
    <property type="entry name" value="G3P_DH_NAD-dep_N"/>
</dbReference>
<dbReference type="Gene3D" id="1.10.1040.10">
    <property type="entry name" value="N-(1-d-carboxylethyl)-l-norvaline Dehydrogenase, domain 2"/>
    <property type="match status" value="1"/>
</dbReference>
<dbReference type="Gene3D" id="3.40.50.720">
    <property type="entry name" value="NAD(P)-binding Rossmann-like Domain"/>
    <property type="match status" value="1"/>
</dbReference>
<feature type="domain" description="Opine dehydrogenase" evidence="3">
    <location>
        <begin position="188"/>
        <end position="333"/>
    </location>
</feature>
<organism evidence="4 5">
    <name type="scientific">Trinickia dinghuensis</name>
    <dbReference type="NCBI Taxonomy" id="2291023"/>
    <lineage>
        <taxon>Bacteria</taxon>
        <taxon>Pseudomonadati</taxon>
        <taxon>Pseudomonadota</taxon>
        <taxon>Betaproteobacteria</taxon>
        <taxon>Burkholderiales</taxon>
        <taxon>Burkholderiaceae</taxon>
        <taxon>Trinickia</taxon>
    </lineage>
</organism>
<sequence length="368" mass="39627">MKVCVLGGGHGCYAAAIDLLEKGHDVTWWRRDAGQHARLSEQGALTVKDFRGTRSIFVGDMEGGIRLSGDLYAAVHDARLIVIPLPAIAHEALAAQLAPLLENGQVVFLPPGTFGSYVFARAAADCGNRADVAFAETGTLPYLVRKHGERDVVISAYATRLPTGVFPARAADWAFKILTAAYPSIEPIEDALSGALMNAGPIIHPPLILMNAGPLEHFDSWDIHNEGTQPAIRRVTSALDAERVAVREALGYGSPHFPLADHYAAEGDEWMYGRGAHGKLTDSGDWRETIDLKTHRYMLEDTRLGLSFIVSCGRWAGARTPVAQGLLSIASAVSQRDLYAEGRTLERLGLATLPRNAMSALLAEGCVP</sequence>
<evidence type="ECO:0000256" key="1">
    <source>
        <dbReference type="ARBA" id="ARBA00023002"/>
    </source>
</evidence>
<dbReference type="GO" id="GO:0046168">
    <property type="term" value="P:glycerol-3-phosphate catabolic process"/>
    <property type="evidence" value="ECO:0007669"/>
    <property type="project" value="InterPro"/>
</dbReference>
<proteinExistence type="predicted"/>
<dbReference type="SUPFAM" id="SSF51735">
    <property type="entry name" value="NAD(P)-binding Rossmann-fold domains"/>
    <property type="match status" value="1"/>
</dbReference>
<dbReference type="RefSeq" id="WP_115536156.1">
    <property type="nucleotide sequence ID" value="NZ_QRGA01000015.1"/>
</dbReference>
<dbReference type="PANTHER" id="PTHR38015:SF1">
    <property type="entry name" value="OPINE DEHYDROGENASE DOMAIN-CONTAINING PROTEIN"/>
    <property type="match status" value="1"/>
</dbReference>